<dbReference type="InterPro" id="IPR033747">
    <property type="entry name" value="PurE_ClassI"/>
</dbReference>
<dbReference type="InterPro" id="IPR024694">
    <property type="entry name" value="PurE_prokaryotes"/>
</dbReference>
<feature type="domain" description="PurE" evidence="7">
    <location>
        <begin position="6"/>
        <end position="157"/>
    </location>
</feature>
<evidence type="ECO:0000256" key="6">
    <source>
        <dbReference type="SAM" id="Coils"/>
    </source>
</evidence>
<evidence type="ECO:0000259" key="7">
    <source>
        <dbReference type="SMART" id="SM01001"/>
    </source>
</evidence>
<keyword evidence="2 3" id="KW-0413">Isomerase</keyword>
<evidence type="ECO:0000313" key="9">
    <source>
        <dbReference type="Proteomes" id="UP000315782"/>
    </source>
</evidence>
<feature type="binding site" evidence="3 5">
    <location>
        <position position="44"/>
    </location>
    <ligand>
        <name>substrate</name>
    </ligand>
</feature>
<dbReference type="HAMAP" id="MF_01929">
    <property type="entry name" value="PurE_classI"/>
    <property type="match status" value="1"/>
</dbReference>
<comment type="pathway">
    <text evidence="3 4">Purine metabolism; IMP biosynthesis via de novo pathway; 5-amino-1-(5-phospho-D-ribosyl)imidazole-4-carboxylate from 5-amino-1-(5-phospho-D-ribosyl)imidazole (N5-CAIR route): step 2/2.</text>
</comment>
<comment type="function">
    <text evidence="3 4">Catalyzes the conversion of N5-carboxyaminoimidazole ribonucleotide (N5-CAIR) to 4-carboxy-5-aminoimidazole ribonucleotide (CAIR).</text>
</comment>
<dbReference type="PANTHER" id="PTHR23046:SF2">
    <property type="entry name" value="PHOSPHORIBOSYLAMINOIMIDAZOLE CARBOXYLASE"/>
    <property type="match status" value="1"/>
</dbReference>
<dbReference type="PIRSF" id="PIRSF001338">
    <property type="entry name" value="AIR_carboxylase"/>
    <property type="match status" value="1"/>
</dbReference>
<name>A0A520MJG6_9GAMM</name>
<evidence type="ECO:0000256" key="2">
    <source>
        <dbReference type="ARBA" id="ARBA00023235"/>
    </source>
</evidence>
<dbReference type="PANTHER" id="PTHR23046">
    <property type="entry name" value="PHOSPHORIBOSYLAMINOIMIDAZOLE CARBOXYLASE CATALYTIC SUBUNIT"/>
    <property type="match status" value="1"/>
</dbReference>
<proteinExistence type="inferred from homology"/>
<evidence type="ECO:0000313" key="8">
    <source>
        <dbReference type="EMBL" id="RZO21383.1"/>
    </source>
</evidence>
<comment type="catalytic activity">
    <reaction evidence="3 4">
        <text>5-carboxyamino-1-(5-phospho-D-ribosyl)imidazole + H(+) = 5-amino-1-(5-phospho-D-ribosyl)imidazole-4-carboxylate</text>
        <dbReference type="Rhea" id="RHEA:13193"/>
        <dbReference type="ChEBI" id="CHEBI:15378"/>
        <dbReference type="ChEBI" id="CHEBI:58730"/>
        <dbReference type="ChEBI" id="CHEBI:77657"/>
        <dbReference type="EC" id="5.4.99.18"/>
    </reaction>
</comment>
<evidence type="ECO:0000256" key="3">
    <source>
        <dbReference type="HAMAP-Rule" id="MF_01929"/>
    </source>
</evidence>
<dbReference type="GO" id="GO:0016829">
    <property type="term" value="F:lyase activity"/>
    <property type="evidence" value="ECO:0007669"/>
    <property type="project" value="UniProtKB-KW"/>
</dbReference>
<evidence type="ECO:0000256" key="4">
    <source>
        <dbReference type="PIRNR" id="PIRNR001338"/>
    </source>
</evidence>
<dbReference type="AlphaFoldDB" id="A0A520MJG6"/>
<dbReference type="Pfam" id="PF00731">
    <property type="entry name" value="AIRC"/>
    <property type="match status" value="1"/>
</dbReference>
<keyword evidence="8" id="KW-0456">Lyase</keyword>
<dbReference type="InterPro" id="IPR000031">
    <property type="entry name" value="PurE_dom"/>
</dbReference>
<accession>A0A520MJG6</accession>
<dbReference type="NCBIfam" id="TIGR01162">
    <property type="entry name" value="purE"/>
    <property type="match status" value="1"/>
</dbReference>
<dbReference type="SUPFAM" id="SSF52255">
    <property type="entry name" value="N5-CAIR mutase (phosphoribosylaminoimidazole carboxylase, PurE)"/>
    <property type="match status" value="1"/>
</dbReference>
<dbReference type="EC" id="5.4.99.18" evidence="3 4"/>
<sequence length="166" mass="17354">MTNQTIEVAVIMGSDSDLPVVEAIFPILDSFGVKFTKNVMSAHRTPHEVMNLIKTSEDNGCKVFIAAAGMAAHLAGAVAAHSTRPVIGIPIESGGMGGIDSLLSTAMMPPGVPVATVAVGKSGAKNSAILAVQILATSNEDLSQKLHDYKNNMREEVLKKDKALNS</sequence>
<reference evidence="8 9" key="1">
    <citation type="submission" date="2019-02" db="EMBL/GenBank/DDBJ databases">
        <title>Prokaryotic population dynamics and viral predation in marine succession experiment using metagenomics: the confinement effect.</title>
        <authorList>
            <person name="Haro-Moreno J.M."/>
            <person name="Rodriguez-Valera F."/>
            <person name="Lopez-Perez M."/>
        </authorList>
    </citation>
    <scope>NUCLEOTIDE SEQUENCE [LARGE SCALE GENOMIC DNA]</scope>
    <source>
        <strain evidence="8">MED-G163</strain>
    </source>
</reference>
<keyword evidence="6" id="KW-0175">Coiled coil</keyword>
<feature type="coiled-coil region" evidence="6">
    <location>
        <begin position="132"/>
        <end position="159"/>
    </location>
</feature>
<evidence type="ECO:0000256" key="1">
    <source>
        <dbReference type="ARBA" id="ARBA00022755"/>
    </source>
</evidence>
<gene>
    <name evidence="3 8" type="primary">purE</name>
    <name evidence="8" type="ORF">EVA96_01610</name>
</gene>
<organism evidence="8 9">
    <name type="scientific">SAR86 cluster bacterium</name>
    <dbReference type="NCBI Taxonomy" id="2030880"/>
    <lineage>
        <taxon>Bacteria</taxon>
        <taxon>Pseudomonadati</taxon>
        <taxon>Pseudomonadota</taxon>
        <taxon>Gammaproteobacteria</taxon>
        <taxon>SAR86 cluster</taxon>
    </lineage>
</organism>
<dbReference type="Gene3D" id="3.40.50.1970">
    <property type="match status" value="1"/>
</dbReference>
<protein>
    <recommendedName>
        <fullName evidence="3 4">N5-carboxyaminoimidazole ribonucleotide mutase</fullName>
        <shortName evidence="3 4">N5-CAIR mutase</shortName>
        <ecNumber evidence="3 4">5.4.99.18</ecNumber>
    </recommendedName>
    <alternativeName>
        <fullName evidence="3">5-(carboxyamino)imidazole ribonucleotide mutase</fullName>
    </alternativeName>
</protein>
<evidence type="ECO:0000256" key="5">
    <source>
        <dbReference type="PIRSR" id="PIRSR001338-1"/>
    </source>
</evidence>
<keyword evidence="1 3" id="KW-0658">Purine biosynthesis</keyword>
<comment type="similarity">
    <text evidence="3">Belongs to the AIR carboxylase family. Class I subfamily.</text>
</comment>
<dbReference type="GO" id="GO:0006189">
    <property type="term" value="P:'de novo' IMP biosynthetic process"/>
    <property type="evidence" value="ECO:0007669"/>
    <property type="project" value="UniProtKB-UniRule"/>
</dbReference>
<dbReference type="UniPathway" id="UPA00074">
    <property type="reaction ID" value="UER00943"/>
</dbReference>
<dbReference type="GO" id="GO:0034023">
    <property type="term" value="F:5-(carboxyamino)imidazole ribonucleotide mutase activity"/>
    <property type="evidence" value="ECO:0007669"/>
    <property type="project" value="UniProtKB-UniRule"/>
</dbReference>
<feature type="binding site" evidence="3 5">
    <location>
        <position position="14"/>
    </location>
    <ligand>
        <name>substrate</name>
    </ligand>
</feature>
<comment type="caution">
    <text evidence="8">The sequence shown here is derived from an EMBL/GenBank/DDBJ whole genome shotgun (WGS) entry which is preliminary data.</text>
</comment>
<feature type="binding site" evidence="3 5">
    <location>
        <position position="17"/>
    </location>
    <ligand>
        <name>substrate</name>
    </ligand>
</feature>
<dbReference type="EMBL" id="SHBI01000005">
    <property type="protein sequence ID" value="RZO21383.1"/>
    <property type="molecule type" value="Genomic_DNA"/>
</dbReference>
<dbReference type="SMART" id="SM01001">
    <property type="entry name" value="AIRC"/>
    <property type="match status" value="1"/>
</dbReference>
<dbReference type="Proteomes" id="UP000315782">
    <property type="component" value="Unassembled WGS sequence"/>
</dbReference>